<evidence type="ECO:0000256" key="1">
    <source>
        <dbReference type="SAM" id="MobiDB-lite"/>
    </source>
</evidence>
<dbReference type="AlphaFoldDB" id="A0A0C4F935"/>
<name>A0A0C4F935_PUCT1</name>
<feature type="region of interest" description="Disordered" evidence="1">
    <location>
        <begin position="101"/>
        <end position="125"/>
    </location>
</feature>
<feature type="compositionally biased region" description="Polar residues" evidence="1">
    <location>
        <begin position="35"/>
        <end position="57"/>
    </location>
</feature>
<reference evidence="3 4" key="3">
    <citation type="journal article" date="2017" name="G3 (Bethesda)">
        <title>Comparative analysis highlights variable genome content of wheat rusts and divergence of the mating loci.</title>
        <authorList>
            <person name="Cuomo C.A."/>
            <person name="Bakkeren G."/>
            <person name="Khalil H.B."/>
            <person name="Panwar V."/>
            <person name="Joly D."/>
            <person name="Linning R."/>
            <person name="Sakthikumar S."/>
            <person name="Song X."/>
            <person name="Adiconis X."/>
            <person name="Fan L."/>
            <person name="Goldberg J.M."/>
            <person name="Levin J.Z."/>
            <person name="Young S."/>
            <person name="Zeng Q."/>
            <person name="Anikster Y."/>
            <person name="Bruce M."/>
            <person name="Wang M."/>
            <person name="Yin C."/>
            <person name="McCallum B."/>
            <person name="Szabo L.J."/>
            <person name="Hulbert S."/>
            <person name="Chen X."/>
            <person name="Fellers J.P."/>
        </authorList>
    </citation>
    <scope>NUCLEOTIDE SEQUENCE</scope>
    <source>
        <strain evidence="4">Isolate 1-1 / race 1 (BBBD)</strain>
        <strain evidence="3">isolate 1-1 / race 1 (BBBD)</strain>
    </source>
</reference>
<evidence type="ECO:0000313" key="3">
    <source>
        <dbReference type="EnsemblFungi" id="PTTG_09703-t43_1-p1"/>
    </source>
</evidence>
<proteinExistence type="predicted"/>
<evidence type="ECO:0000313" key="2">
    <source>
        <dbReference type="EMBL" id="OAV92543.1"/>
    </source>
</evidence>
<reference evidence="2" key="1">
    <citation type="submission" date="2009-11" db="EMBL/GenBank/DDBJ databases">
        <authorList>
            <consortium name="The Broad Institute Genome Sequencing Platform"/>
            <person name="Ward D."/>
            <person name="Feldgarden M."/>
            <person name="Earl A."/>
            <person name="Young S.K."/>
            <person name="Zeng Q."/>
            <person name="Koehrsen M."/>
            <person name="Alvarado L."/>
            <person name="Berlin A."/>
            <person name="Bochicchio J."/>
            <person name="Borenstein D."/>
            <person name="Chapman S.B."/>
            <person name="Chen Z."/>
            <person name="Engels R."/>
            <person name="Freedman E."/>
            <person name="Gellesch M."/>
            <person name="Goldberg J."/>
            <person name="Griggs A."/>
            <person name="Gujja S."/>
            <person name="Heilman E."/>
            <person name="Heiman D."/>
            <person name="Hepburn T."/>
            <person name="Howarth C."/>
            <person name="Jen D."/>
            <person name="Larson L."/>
            <person name="Lewis B."/>
            <person name="Mehta T."/>
            <person name="Park D."/>
            <person name="Pearson M."/>
            <person name="Roberts A."/>
            <person name="Saif S."/>
            <person name="Shea T."/>
            <person name="Shenoy N."/>
            <person name="Sisk P."/>
            <person name="Stolte C."/>
            <person name="Sykes S."/>
            <person name="Thomson T."/>
            <person name="Walk T."/>
            <person name="White J."/>
            <person name="Yandava C."/>
            <person name="Izard J."/>
            <person name="Baranova O.V."/>
            <person name="Blanton J.M."/>
            <person name="Tanner A.C."/>
            <person name="Dewhirst F.E."/>
            <person name="Haas B."/>
            <person name="Nusbaum C."/>
            <person name="Birren B."/>
        </authorList>
    </citation>
    <scope>NUCLEOTIDE SEQUENCE [LARGE SCALE GENOMIC DNA]</scope>
    <source>
        <strain evidence="2">1-1 BBBD Race 1</strain>
    </source>
</reference>
<dbReference type="OMA" id="AKDWFKQ"/>
<feature type="region of interest" description="Disordered" evidence="1">
    <location>
        <begin position="35"/>
        <end position="68"/>
    </location>
</feature>
<reference evidence="2" key="2">
    <citation type="submission" date="2016-05" db="EMBL/GenBank/DDBJ databases">
        <title>Comparative analysis highlights variable genome content of wheat rusts and divergence of the mating loci.</title>
        <authorList>
            <person name="Cuomo C.A."/>
            <person name="Bakkeren G."/>
            <person name="Szabo L."/>
            <person name="Khalil H."/>
            <person name="Joly D."/>
            <person name="Goldberg J."/>
            <person name="Young S."/>
            <person name="Zeng Q."/>
            <person name="Fellers J."/>
        </authorList>
    </citation>
    <scope>NUCLEOTIDE SEQUENCE [LARGE SCALE GENOMIC DNA]</scope>
    <source>
        <strain evidence="2">1-1 BBBD Race 1</strain>
    </source>
</reference>
<protein>
    <submittedName>
        <fullName evidence="2 3">Uncharacterized protein</fullName>
    </submittedName>
</protein>
<dbReference type="Proteomes" id="UP000005240">
    <property type="component" value="Unassembled WGS sequence"/>
</dbReference>
<sequence length="125" mass="13925">MSTRRNSNVENLLPLSDPEAILRSGNAERRRLAQLLTTSSSRPNPQQPIEMSDTTPTAGGPEHSAELTRTTEAADLTTAKDWFKQVLKLQHALVKQAKLTDELIYKHSKPLSRPTRPAPTNSRRS</sequence>
<dbReference type="EMBL" id="ADAS02000062">
    <property type="protein sequence ID" value="OAV92543.1"/>
    <property type="molecule type" value="Genomic_DNA"/>
</dbReference>
<dbReference type="OrthoDB" id="2502972at2759"/>
<dbReference type="EnsemblFungi" id="PTTG_09703-t43_1">
    <property type="protein sequence ID" value="PTTG_09703-t43_1-p1"/>
    <property type="gene ID" value="PTTG_09703"/>
</dbReference>
<evidence type="ECO:0000313" key="4">
    <source>
        <dbReference type="Proteomes" id="UP000005240"/>
    </source>
</evidence>
<dbReference type="VEuPathDB" id="FungiDB:PTTG_09703"/>
<reference evidence="3" key="4">
    <citation type="submission" date="2025-05" db="UniProtKB">
        <authorList>
            <consortium name="EnsemblFungi"/>
        </authorList>
    </citation>
    <scope>IDENTIFICATION</scope>
    <source>
        <strain evidence="3">isolate 1-1 / race 1 (BBBD)</strain>
    </source>
</reference>
<organism evidence="2">
    <name type="scientific">Puccinia triticina (isolate 1-1 / race 1 (BBBD))</name>
    <name type="common">Brown leaf rust fungus</name>
    <dbReference type="NCBI Taxonomy" id="630390"/>
    <lineage>
        <taxon>Eukaryota</taxon>
        <taxon>Fungi</taxon>
        <taxon>Dikarya</taxon>
        <taxon>Basidiomycota</taxon>
        <taxon>Pucciniomycotina</taxon>
        <taxon>Pucciniomycetes</taxon>
        <taxon>Pucciniales</taxon>
        <taxon>Pucciniaceae</taxon>
        <taxon>Puccinia</taxon>
    </lineage>
</organism>
<keyword evidence="4" id="KW-1185">Reference proteome</keyword>
<gene>
    <name evidence="2" type="ORF">PTTG_09703</name>
</gene>
<accession>A0A0C4F935</accession>
<dbReference type="STRING" id="630390.A0A0C4F935"/>